<keyword evidence="16" id="KW-1185">Reference proteome</keyword>
<evidence type="ECO:0000256" key="11">
    <source>
        <dbReference type="PROSITE-ProRule" id="PRU01077"/>
    </source>
</evidence>
<evidence type="ECO:0000256" key="3">
    <source>
        <dbReference type="ARBA" id="ARBA00018998"/>
    </source>
</evidence>
<feature type="domain" description="MHD" evidence="13">
    <location>
        <begin position="510"/>
        <end position="777"/>
    </location>
</feature>
<keyword evidence="7" id="KW-0472">Membrane</keyword>
<dbReference type="Gene3D" id="1.20.1270.60">
    <property type="entry name" value="Arfaptin homology (AH) domain/BAR domain"/>
    <property type="match status" value="1"/>
</dbReference>
<feature type="compositionally biased region" description="Low complexity" evidence="12">
    <location>
        <begin position="403"/>
        <end position="424"/>
    </location>
</feature>
<dbReference type="AlphaFoldDB" id="A0A673VCQ5"/>
<comment type="subunit">
    <text evidence="10">Homodimer; disulfide-linked. May form homotetramer. Interacts with AP2A1. Interacts with EPS15, EPS15R, ITSN1 and ITSN2; recruit those scaffolding proteins which in turn may interact with the adaptor protein complex AP-2 at the plasma membrane. Interacts with DAB2 (via DPF motifs); mediates LDL receptor/LDLR endocytosis.</text>
</comment>
<dbReference type="Pfam" id="PF10291">
    <property type="entry name" value="muHD"/>
    <property type="match status" value="1"/>
</dbReference>
<evidence type="ECO:0000313" key="15">
    <source>
        <dbReference type="Ensembl" id="ENSSSUP00005035363.1"/>
    </source>
</evidence>
<dbReference type="GO" id="GO:0072583">
    <property type="term" value="P:clathrin-dependent endocytosis"/>
    <property type="evidence" value="ECO:0007669"/>
    <property type="project" value="TreeGrafter"/>
</dbReference>
<dbReference type="GO" id="GO:0030136">
    <property type="term" value="C:clathrin-coated vesicle"/>
    <property type="evidence" value="ECO:0007669"/>
    <property type="project" value="TreeGrafter"/>
</dbReference>
<dbReference type="GO" id="GO:0005886">
    <property type="term" value="C:plasma membrane"/>
    <property type="evidence" value="ECO:0007669"/>
    <property type="project" value="TreeGrafter"/>
</dbReference>
<organism evidence="15 16">
    <name type="scientific">Suricata suricatta</name>
    <name type="common">Meerkat</name>
    <dbReference type="NCBI Taxonomy" id="37032"/>
    <lineage>
        <taxon>Eukaryota</taxon>
        <taxon>Metazoa</taxon>
        <taxon>Chordata</taxon>
        <taxon>Craniata</taxon>
        <taxon>Vertebrata</taxon>
        <taxon>Euteleostomi</taxon>
        <taxon>Mammalia</taxon>
        <taxon>Eutheria</taxon>
        <taxon>Laurasiatheria</taxon>
        <taxon>Carnivora</taxon>
        <taxon>Feliformia</taxon>
        <taxon>Herpestidae</taxon>
        <taxon>Suricata</taxon>
    </lineage>
</organism>
<dbReference type="Ensembl" id="ENSSSUT00005040289.1">
    <property type="protein sequence ID" value="ENSSSUP00005035363.1"/>
    <property type="gene ID" value="ENSSSUG00005022513.1"/>
</dbReference>
<evidence type="ECO:0000256" key="1">
    <source>
        <dbReference type="ARBA" id="ARBA00004283"/>
    </source>
</evidence>
<keyword evidence="5" id="KW-0254">Endocytosis</keyword>
<dbReference type="Proteomes" id="UP000472268">
    <property type="component" value="Chromosome 6"/>
</dbReference>
<evidence type="ECO:0000256" key="12">
    <source>
        <dbReference type="SAM" id="MobiDB-lite"/>
    </source>
</evidence>
<evidence type="ECO:0000256" key="9">
    <source>
        <dbReference type="ARBA" id="ARBA00059539"/>
    </source>
</evidence>
<dbReference type="GO" id="GO:0098793">
    <property type="term" value="C:presynapse"/>
    <property type="evidence" value="ECO:0007669"/>
    <property type="project" value="GOC"/>
</dbReference>
<feature type="region of interest" description="Disordered" evidence="12">
    <location>
        <begin position="268"/>
        <end position="287"/>
    </location>
</feature>
<feature type="domain" description="F-BAR" evidence="14">
    <location>
        <begin position="3"/>
        <end position="254"/>
    </location>
</feature>
<dbReference type="InterPro" id="IPR018808">
    <property type="entry name" value="Muniscin_C"/>
</dbReference>
<dbReference type="PROSITE" id="PS51072">
    <property type="entry name" value="MHD"/>
    <property type="match status" value="1"/>
</dbReference>
<proteinExistence type="inferred from homology"/>
<keyword evidence="6 11" id="KW-0175">Coiled coil</keyword>
<reference evidence="15" key="3">
    <citation type="submission" date="2025-09" db="UniProtKB">
        <authorList>
            <consortium name="Ensembl"/>
        </authorList>
    </citation>
    <scope>IDENTIFICATION</scope>
</reference>
<dbReference type="InterPro" id="IPR054713">
    <property type="entry name" value="GMIP/FCHO2-like_FCH"/>
</dbReference>
<reference evidence="15 16" key="1">
    <citation type="submission" date="2019-05" db="EMBL/GenBank/DDBJ databases">
        <title>A Chromosome-scale Meerkat (S. suricatta) Genome Assembly.</title>
        <authorList>
            <person name="Dudchenko O."/>
            <person name="Lieberman Aiden E."/>
            <person name="Tung J."/>
            <person name="Barreiro L.B."/>
            <person name="Clutton-Brock T.H."/>
        </authorList>
    </citation>
    <scope>NUCLEOTIDE SEQUENCE [LARGE SCALE GENOMIC DNA]</scope>
</reference>
<dbReference type="GO" id="GO:0048268">
    <property type="term" value="P:clathrin coat assembly"/>
    <property type="evidence" value="ECO:0007669"/>
    <property type="project" value="TreeGrafter"/>
</dbReference>
<dbReference type="FunFam" id="1.20.1270.60:FF:000016">
    <property type="entry name" value="FCH domain only protein 2"/>
    <property type="match status" value="1"/>
</dbReference>
<evidence type="ECO:0000256" key="8">
    <source>
        <dbReference type="ARBA" id="ARBA00023176"/>
    </source>
</evidence>
<feature type="region of interest" description="Disordered" evidence="12">
    <location>
        <begin position="403"/>
        <end position="505"/>
    </location>
</feature>
<comment type="similarity">
    <text evidence="2">Belongs to the FCHO family.</text>
</comment>
<evidence type="ECO:0000256" key="6">
    <source>
        <dbReference type="ARBA" id="ARBA00023054"/>
    </source>
</evidence>
<feature type="region of interest" description="Disordered" evidence="12">
    <location>
        <begin position="293"/>
        <end position="319"/>
    </location>
</feature>
<dbReference type="Pfam" id="PF22699">
    <property type="entry name" value="GMIP-like_FCH"/>
    <property type="match status" value="1"/>
</dbReference>
<name>A0A673VCQ5_SURSU</name>
<dbReference type="PANTHER" id="PTHR23065">
    <property type="entry name" value="PROLINE-SERINE-THREONINE PHOSPHATASE INTERACTING PROTEIN 1"/>
    <property type="match status" value="1"/>
</dbReference>
<gene>
    <name evidence="15" type="primary">FCHO2</name>
</gene>
<dbReference type="InterPro" id="IPR028565">
    <property type="entry name" value="MHD"/>
</dbReference>
<feature type="compositionally biased region" description="Polar residues" evidence="12">
    <location>
        <begin position="359"/>
        <end position="372"/>
    </location>
</feature>
<dbReference type="GO" id="GO:0048488">
    <property type="term" value="P:synaptic vesicle endocytosis"/>
    <property type="evidence" value="ECO:0007669"/>
    <property type="project" value="TreeGrafter"/>
</dbReference>
<dbReference type="PANTHER" id="PTHR23065:SF8">
    <property type="entry name" value="F-BAR DOMAIN ONLY PROTEIN 2"/>
    <property type="match status" value="1"/>
</dbReference>
<keyword evidence="8" id="KW-0168">Coated pit</keyword>
<dbReference type="GO" id="GO:0005905">
    <property type="term" value="C:clathrin-coated pit"/>
    <property type="evidence" value="ECO:0007669"/>
    <property type="project" value="UniProtKB-SubCell"/>
</dbReference>
<feature type="region of interest" description="Disordered" evidence="12">
    <location>
        <begin position="359"/>
        <end position="378"/>
    </location>
</feature>
<dbReference type="InterPro" id="IPR001060">
    <property type="entry name" value="FCH_dom"/>
</dbReference>
<dbReference type="FunFam" id="2.60.40.1170:FF:000005">
    <property type="entry name" value="SH3-containing GRB2-like protein 3-interacting protein 1 isoform X3"/>
    <property type="match status" value="1"/>
</dbReference>
<keyword evidence="4" id="KW-0597">Phosphoprotein</keyword>
<evidence type="ECO:0000256" key="5">
    <source>
        <dbReference type="ARBA" id="ARBA00022583"/>
    </source>
</evidence>
<evidence type="ECO:0000256" key="7">
    <source>
        <dbReference type="ARBA" id="ARBA00023136"/>
    </source>
</evidence>
<evidence type="ECO:0000256" key="4">
    <source>
        <dbReference type="ARBA" id="ARBA00022553"/>
    </source>
</evidence>
<feature type="compositionally biased region" description="Low complexity" evidence="12">
    <location>
        <begin position="470"/>
        <end position="489"/>
    </location>
</feature>
<dbReference type="SMART" id="SM00055">
    <property type="entry name" value="FCH"/>
    <property type="match status" value="1"/>
</dbReference>
<dbReference type="Gene3D" id="2.60.40.1170">
    <property type="entry name" value="Mu homology domain, subdomain B"/>
    <property type="match status" value="2"/>
</dbReference>
<dbReference type="CDD" id="cd09267">
    <property type="entry name" value="FCHo2_MHD"/>
    <property type="match status" value="1"/>
</dbReference>
<comment type="subcellular location">
    <subcellularLocation>
        <location evidence="1">Membrane</location>
        <location evidence="1">Clathrin-coated pit</location>
        <topology evidence="1">Peripheral membrane protein</topology>
        <orientation evidence="1">Cytoplasmic side</orientation>
    </subcellularLocation>
</comment>
<evidence type="ECO:0000313" key="16">
    <source>
        <dbReference type="Proteomes" id="UP000472268"/>
    </source>
</evidence>
<evidence type="ECO:0000259" key="14">
    <source>
        <dbReference type="PROSITE" id="PS51741"/>
    </source>
</evidence>
<dbReference type="SUPFAM" id="SSF103657">
    <property type="entry name" value="BAR/IMD domain-like"/>
    <property type="match status" value="1"/>
</dbReference>
<dbReference type="InterPro" id="IPR027267">
    <property type="entry name" value="AH/BAR_dom_sf"/>
</dbReference>
<reference evidence="15" key="2">
    <citation type="submission" date="2025-08" db="UniProtKB">
        <authorList>
            <consortium name="Ensembl"/>
        </authorList>
    </citation>
    <scope>IDENTIFICATION</scope>
</reference>
<accession>A0A673VCQ5</accession>
<evidence type="ECO:0000259" key="13">
    <source>
        <dbReference type="PROSITE" id="PS51072"/>
    </source>
</evidence>
<feature type="compositionally biased region" description="Basic and acidic residues" evidence="12">
    <location>
        <begin position="294"/>
        <end position="305"/>
    </location>
</feature>
<comment type="function">
    <text evidence="9">Functions in an early step of clathrin-mediated endocytosis. Has both a membrane binding/bending activity and the ability to recruit proteins essential to the formation of functional clathrin-coated pits. Has a lipid-binding activity with a preference for membranes enriched in phosphatidylserine and phosphoinositides (Pi(4,5) biphosphate) like the plasma membrane. Its membrane-bending activity might be important for the subsequent action of clathrin and adaptors in the formation of clathrin-coated vesicles. Involved in adaptor protein complex AP-2-dependent endocytosis of the transferrin receptor, it also functions in the AP-2-independent endocytosis of the LDL receptor.</text>
</comment>
<dbReference type="PROSITE" id="PS51741">
    <property type="entry name" value="F_BAR"/>
    <property type="match status" value="1"/>
</dbReference>
<protein>
    <recommendedName>
        <fullName evidence="3">F-BAR domain only protein 2</fullName>
    </recommendedName>
</protein>
<sequence>MVMAHFVENFWGEKNSGFDVLYHNMKHGQISTKELADFVRERATIEEAYSRSMTKLAKSASNYSQLGTFAPVWDVFKTSTEKLANCHLDLVRKLQELIKEVQKYGEEQVKSHKKTKEEVAGTLEAVQAIQSITQALQKSKENYNAKCVEQERLKKEGATQREIEKAAVKSKKATDTYKLYVEKYALAKADFEQKMTETAQVHEEFINNMANTTVESLIQKFAESKGTGKERPGLIEFEECDPASAVEGIKPRKRKTFGLPGIIKKEKDAESVECPDADSLNIPDVDEEGYSIKPEAHQNDTKENHFYSSSDSDSEDEEPKKYRIEIKPMHPNNSHHTMASLDELKVSIGNITLSPAISRHSPVQMNRNSSSEELTKLKPCAASNEKGTSDLLAWDPLFGPSLDSSSSASLTSSSSSARPTTPLSVGTIVPPPRPASRPKLTSGKLSGINEIPRPFSPPVTSSTSPPPAAPLARAESSSSISSSASLSAANTPTVGVSRGPSPVSLGNQDTLPVAVALTESVNAYFKGADPTKCIVKITGDMTVSFPSGIIKVFTSNPSPAVLCFRVKHISRLEQILPNAQLVFSDPSQCDSNTKDFWMNMQAVTVYLKKLSEQNPAASYYNVDVLKYQVSSNGIQSTPLNLATYWKCSAGTTDLRVDYKYNPEAMVAPSVLSNIQVVVPVDGGVTNMQSLPPAIWNAEQMKAFWKLSGISEKSENGGSGSLRAKFDLSEGPSKPTTLAVQFLSEGSTLSGVDIELVGTGYRLSLVKKRFATGRYLADC</sequence>
<dbReference type="InterPro" id="IPR031160">
    <property type="entry name" value="F_BAR_dom"/>
</dbReference>
<evidence type="ECO:0000256" key="10">
    <source>
        <dbReference type="ARBA" id="ARBA00064024"/>
    </source>
</evidence>
<evidence type="ECO:0000256" key="2">
    <source>
        <dbReference type="ARBA" id="ARBA00011064"/>
    </source>
</evidence>